<reference evidence="1" key="1">
    <citation type="submission" date="2021-05" db="EMBL/GenBank/DDBJ databases">
        <authorList>
            <person name="Sun Q."/>
            <person name="Inoue M."/>
        </authorList>
    </citation>
    <scope>NUCLEOTIDE SEQUENCE</scope>
    <source>
        <strain evidence="1">VKM B-3255</strain>
    </source>
</reference>
<proteinExistence type="predicted"/>
<dbReference type="EMBL" id="JAHCQH010000021">
    <property type="protein sequence ID" value="MBS9478813.1"/>
    <property type="molecule type" value="Genomic_DNA"/>
</dbReference>
<evidence type="ECO:0000313" key="2">
    <source>
        <dbReference type="Proteomes" id="UP001166585"/>
    </source>
</evidence>
<gene>
    <name evidence="1" type="ORF">KIP89_17025</name>
</gene>
<dbReference type="RefSeq" id="WP_213756779.1">
    <property type="nucleotide sequence ID" value="NZ_JAHCQH010000021.1"/>
</dbReference>
<comment type="caution">
    <text evidence="1">The sequence shown here is derived from an EMBL/GenBank/DDBJ whole genome shotgun (WGS) entry which is preliminary data.</text>
</comment>
<sequence>MGLIVPFPVRRVLADIRPRRPIPEGSAEVVILPVVQMVRPAVPLGVSCAPCETL</sequence>
<evidence type="ECO:0000313" key="1">
    <source>
        <dbReference type="EMBL" id="MBS9478813.1"/>
    </source>
</evidence>
<name>A0ABS5RAW3_9HYPH</name>
<keyword evidence="2" id="KW-1185">Reference proteome</keyword>
<organism evidence="1 2">
    <name type="scientific">Ancylobacter radicis</name>
    <dbReference type="NCBI Taxonomy" id="2836179"/>
    <lineage>
        <taxon>Bacteria</taxon>
        <taxon>Pseudomonadati</taxon>
        <taxon>Pseudomonadota</taxon>
        <taxon>Alphaproteobacteria</taxon>
        <taxon>Hyphomicrobiales</taxon>
        <taxon>Xanthobacteraceae</taxon>
        <taxon>Ancylobacter</taxon>
    </lineage>
</organism>
<protein>
    <submittedName>
        <fullName evidence="1">Uncharacterized protein</fullName>
    </submittedName>
</protein>
<dbReference type="Proteomes" id="UP001166585">
    <property type="component" value="Unassembled WGS sequence"/>
</dbReference>
<accession>A0ABS5RAW3</accession>